<evidence type="ECO:0000256" key="5">
    <source>
        <dbReference type="ARBA" id="ARBA00022825"/>
    </source>
</evidence>
<dbReference type="Proteomes" id="UP000287601">
    <property type="component" value="Chromosome"/>
</dbReference>
<feature type="domain" description="LD-carboxypeptidase C-terminal" evidence="8">
    <location>
        <begin position="179"/>
        <end position="292"/>
    </location>
</feature>
<dbReference type="PANTHER" id="PTHR30237">
    <property type="entry name" value="MURAMOYLTETRAPEPTIDE CARBOXYPEPTIDASE"/>
    <property type="match status" value="1"/>
</dbReference>
<dbReference type="Pfam" id="PF02016">
    <property type="entry name" value="Peptidase_S66"/>
    <property type="match status" value="1"/>
</dbReference>
<evidence type="ECO:0000259" key="7">
    <source>
        <dbReference type="Pfam" id="PF02016"/>
    </source>
</evidence>
<dbReference type="Gene3D" id="3.40.50.10740">
    <property type="entry name" value="Class I glutamine amidotransferase-like"/>
    <property type="match status" value="1"/>
</dbReference>
<sequence length="305" mass="33628">MKYPKTLKKGAMIGLVAPSSPVSPEQVAQCQKVLQDLGYRVKSADNLSASKGGYMAGEEEVRGNWINRMFADDEVDAIFCIRGGDGGNRIMEYVDPDIVKANPKIFVGYSDVTSLHLLFNQQCGLVTFHGPMVRSNMIEHFDKESEKAFFDALTAEKEYVYQPPKDFEIKTAKAGKACGILTGGNLTVMCTSIGTPYEMETEGKILFVEEVGEHIGNMDRNIYQLRNAGKLKGVSGILLGQFSNCDTDQENYTIVDIVKDAVKDLNIPVMYNIQSGHGFPMVTLPMGAECTMDTDNKSIVFSVER</sequence>
<dbReference type="InterPro" id="IPR040921">
    <property type="entry name" value="Peptidase_S66C"/>
</dbReference>
<dbReference type="KEGG" id="amij:EQM06_06850"/>
<dbReference type="OrthoDB" id="9807329at2"/>
<dbReference type="InterPro" id="IPR003507">
    <property type="entry name" value="S66_fam"/>
</dbReference>
<protein>
    <submittedName>
        <fullName evidence="9">LD-carboxypeptidase</fullName>
    </submittedName>
</protein>
<dbReference type="CDD" id="cd07025">
    <property type="entry name" value="Peptidase_S66"/>
    <property type="match status" value="1"/>
</dbReference>
<dbReference type="SUPFAM" id="SSF141986">
    <property type="entry name" value="LD-carboxypeptidase A C-terminal domain-like"/>
    <property type="match status" value="1"/>
</dbReference>
<feature type="active site" description="Charge relay system" evidence="6">
    <location>
        <position position="277"/>
    </location>
</feature>
<keyword evidence="5" id="KW-0720">Serine protease</keyword>
<dbReference type="AlphaFoldDB" id="A0A410PVS8"/>
<dbReference type="Gene3D" id="3.50.30.60">
    <property type="entry name" value="LD-carboxypeptidase A C-terminal domain-like"/>
    <property type="match status" value="1"/>
</dbReference>
<dbReference type="InterPro" id="IPR027478">
    <property type="entry name" value="LdcA_N"/>
</dbReference>
<dbReference type="GO" id="GO:0006508">
    <property type="term" value="P:proteolysis"/>
    <property type="evidence" value="ECO:0007669"/>
    <property type="project" value="UniProtKB-KW"/>
</dbReference>
<evidence type="ECO:0000256" key="4">
    <source>
        <dbReference type="ARBA" id="ARBA00022801"/>
    </source>
</evidence>
<gene>
    <name evidence="9" type="ORF">EQM06_06850</name>
</gene>
<evidence type="ECO:0000313" key="9">
    <source>
        <dbReference type="EMBL" id="QAT42976.1"/>
    </source>
</evidence>
<accession>A0A410PVS8</accession>
<dbReference type="InterPro" id="IPR040449">
    <property type="entry name" value="Peptidase_S66_N"/>
</dbReference>
<feature type="domain" description="LD-carboxypeptidase N-terminal" evidence="7">
    <location>
        <begin position="13"/>
        <end position="130"/>
    </location>
</feature>
<dbReference type="PANTHER" id="PTHR30237:SF2">
    <property type="entry name" value="MUREIN TETRAPEPTIDE CARBOXYPEPTIDASE"/>
    <property type="match status" value="1"/>
</dbReference>
<feature type="active site" description="Nucleophile" evidence="6">
    <location>
        <position position="110"/>
    </location>
</feature>
<dbReference type="InterPro" id="IPR029062">
    <property type="entry name" value="Class_I_gatase-like"/>
</dbReference>
<evidence type="ECO:0000256" key="3">
    <source>
        <dbReference type="ARBA" id="ARBA00022670"/>
    </source>
</evidence>
<dbReference type="PIRSF" id="PIRSF028757">
    <property type="entry name" value="LD-carboxypeptidase"/>
    <property type="match status" value="1"/>
</dbReference>
<dbReference type="RefSeq" id="WP_128745625.1">
    <property type="nucleotide sequence ID" value="NZ_CP035281.1"/>
</dbReference>
<keyword evidence="2 9" id="KW-0121">Carboxypeptidase</keyword>
<dbReference type="GO" id="GO:0008236">
    <property type="term" value="F:serine-type peptidase activity"/>
    <property type="evidence" value="ECO:0007669"/>
    <property type="project" value="UniProtKB-KW"/>
</dbReference>
<keyword evidence="10" id="KW-1185">Reference proteome</keyword>
<proteinExistence type="inferred from homology"/>
<evidence type="ECO:0000259" key="8">
    <source>
        <dbReference type="Pfam" id="PF17676"/>
    </source>
</evidence>
<dbReference type="Pfam" id="PF17676">
    <property type="entry name" value="Peptidase_S66C"/>
    <property type="match status" value="1"/>
</dbReference>
<keyword evidence="3" id="KW-0645">Protease</keyword>
<feature type="active site" description="Charge relay system" evidence="6">
    <location>
        <position position="209"/>
    </location>
</feature>
<evidence type="ECO:0000313" key="10">
    <source>
        <dbReference type="Proteomes" id="UP000287601"/>
    </source>
</evidence>
<evidence type="ECO:0000256" key="2">
    <source>
        <dbReference type="ARBA" id="ARBA00022645"/>
    </source>
</evidence>
<dbReference type="SUPFAM" id="SSF52317">
    <property type="entry name" value="Class I glutamine amidotransferase-like"/>
    <property type="match status" value="1"/>
</dbReference>
<evidence type="ECO:0000256" key="6">
    <source>
        <dbReference type="PIRSR" id="PIRSR028757-1"/>
    </source>
</evidence>
<dbReference type="EMBL" id="CP035281">
    <property type="protein sequence ID" value="QAT42976.1"/>
    <property type="molecule type" value="Genomic_DNA"/>
</dbReference>
<reference evidence="9 10" key="1">
    <citation type="submission" date="2019-01" db="EMBL/GenBank/DDBJ databases">
        <title>Draft genomes of a novel of Aminipila strains.</title>
        <authorList>
            <person name="Ma S."/>
        </authorList>
    </citation>
    <scope>NUCLEOTIDE SEQUENCE [LARGE SCALE GENOMIC DNA]</scope>
    <source>
        <strain evidence="10">JN-39</strain>
    </source>
</reference>
<organism evidence="9 10">
    <name type="scientific">Aminipila luticellarii</name>
    <dbReference type="NCBI Taxonomy" id="2507160"/>
    <lineage>
        <taxon>Bacteria</taxon>
        <taxon>Bacillati</taxon>
        <taxon>Bacillota</taxon>
        <taxon>Clostridia</taxon>
        <taxon>Peptostreptococcales</taxon>
        <taxon>Anaerovoracaceae</taxon>
        <taxon>Aminipila</taxon>
    </lineage>
</organism>
<dbReference type="InterPro" id="IPR027461">
    <property type="entry name" value="Carboxypeptidase_A_C_sf"/>
</dbReference>
<evidence type="ECO:0000256" key="1">
    <source>
        <dbReference type="ARBA" id="ARBA00010233"/>
    </source>
</evidence>
<dbReference type="GO" id="GO:0004180">
    <property type="term" value="F:carboxypeptidase activity"/>
    <property type="evidence" value="ECO:0007669"/>
    <property type="project" value="UniProtKB-KW"/>
</dbReference>
<comment type="similarity">
    <text evidence="1">Belongs to the peptidase S66 family.</text>
</comment>
<keyword evidence="4" id="KW-0378">Hydrolase</keyword>
<name>A0A410PVS8_9FIRM</name>